<dbReference type="EMBL" id="VSSQ01017122">
    <property type="protein sequence ID" value="MPM59100.1"/>
    <property type="molecule type" value="Genomic_DNA"/>
</dbReference>
<dbReference type="AlphaFoldDB" id="A0A645B0Y5"/>
<dbReference type="CDD" id="cd00093">
    <property type="entry name" value="HTH_XRE"/>
    <property type="match status" value="1"/>
</dbReference>
<dbReference type="InterPro" id="IPR010982">
    <property type="entry name" value="Lambda_DNA-bd_dom_sf"/>
</dbReference>
<keyword evidence="1" id="KW-0238">DNA-binding</keyword>
<dbReference type="Pfam" id="PF01381">
    <property type="entry name" value="HTH_3"/>
    <property type="match status" value="1"/>
</dbReference>
<organism evidence="3">
    <name type="scientific">bioreactor metagenome</name>
    <dbReference type="NCBI Taxonomy" id="1076179"/>
    <lineage>
        <taxon>unclassified sequences</taxon>
        <taxon>metagenomes</taxon>
        <taxon>ecological metagenomes</taxon>
    </lineage>
</organism>
<proteinExistence type="predicted"/>
<sequence>MTQLSERLKEKRIEAGLSQTELANCAGVHLRSVQNYESGKRYPNSLVIVLRLASALNTTTEYLLGEEGGYIVEAGEKGGYTEQKEIKKLVSEVAGLFAGGKLSDEDRDAAMQALSEAYWIAKNDCRKYSPKKNTEDK</sequence>
<evidence type="ECO:0000259" key="2">
    <source>
        <dbReference type="PROSITE" id="PS50943"/>
    </source>
</evidence>
<dbReference type="Gene3D" id="1.10.260.40">
    <property type="entry name" value="lambda repressor-like DNA-binding domains"/>
    <property type="match status" value="1"/>
</dbReference>
<evidence type="ECO:0000313" key="3">
    <source>
        <dbReference type="EMBL" id="MPM59100.1"/>
    </source>
</evidence>
<protein>
    <recommendedName>
        <fullName evidence="2">HTH cro/C1-type domain-containing protein</fullName>
    </recommendedName>
</protein>
<feature type="domain" description="HTH cro/C1-type" evidence="2">
    <location>
        <begin position="8"/>
        <end position="63"/>
    </location>
</feature>
<dbReference type="SMART" id="SM00530">
    <property type="entry name" value="HTH_XRE"/>
    <property type="match status" value="1"/>
</dbReference>
<dbReference type="GO" id="GO:0003677">
    <property type="term" value="F:DNA binding"/>
    <property type="evidence" value="ECO:0007669"/>
    <property type="project" value="UniProtKB-KW"/>
</dbReference>
<dbReference type="PROSITE" id="PS50943">
    <property type="entry name" value="HTH_CROC1"/>
    <property type="match status" value="1"/>
</dbReference>
<dbReference type="PANTHER" id="PTHR46558">
    <property type="entry name" value="TRACRIPTIONAL REGULATORY PROTEIN-RELATED-RELATED"/>
    <property type="match status" value="1"/>
</dbReference>
<accession>A0A645B0Y5</accession>
<name>A0A645B0Y5_9ZZZZ</name>
<reference evidence="3" key="1">
    <citation type="submission" date="2019-08" db="EMBL/GenBank/DDBJ databases">
        <authorList>
            <person name="Kucharzyk K."/>
            <person name="Murdoch R.W."/>
            <person name="Higgins S."/>
            <person name="Loffler F."/>
        </authorList>
    </citation>
    <scope>NUCLEOTIDE SEQUENCE</scope>
</reference>
<dbReference type="SUPFAM" id="SSF47413">
    <property type="entry name" value="lambda repressor-like DNA-binding domains"/>
    <property type="match status" value="1"/>
</dbReference>
<comment type="caution">
    <text evidence="3">The sequence shown here is derived from an EMBL/GenBank/DDBJ whole genome shotgun (WGS) entry which is preliminary data.</text>
</comment>
<gene>
    <name evidence="3" type="ORF">SDC9_105938</name>
</gene>
<dbReference type="InterPro" id="IPR001387">
    <property type="entry name" value="Cro/C1-type_HTH"/>
</dbReference>
<dbReference type="PANTHER" id="PTHR46558:SF4">
    <property type="entry name" value="DNA-BIDING PHAGE PROTEIN"/>
    <property type="match status" value="1"/>
</dbReference>
<evidence type="ECO:0000256" key="1">
    <source>
        <dbReference type="ARBA" id="ARBA00023125"/>
    </source>
</evidence>